<protein>
    <recommendedName>
        <fullName evidence="5">Serine/threonine protein kinase</fullName>
    </recommendedName>
</protein>
<accession>A0A2W2D3J8</accession>
<comment type="caution">
    <text evidence="3">The sequence shown here is derived from an EMBL/GenBank/DDBJ whole genome shotgun (WGS) entry which is preliminary data.</text>
</comment>
<feature type="chain" id="PRO_5015945695" description="Serine/threonine protein kinase" evidence="2">
    <location>
        <begin position="28"/>
        <end position="251"/>
    </location>
</feature>
<gene>
    <name evidence="3" type="ORF">C1I99_19060</name>
</gene>
<dbReference type="Proteomes" id="UP000248749">
    <property type="component" value="Unassembled WGS sequence"/>
</dbReference>
<feature type="compositionally biased region" description="Low complexity" evidence="1">
    <location>
        <begin position="28"/>
        <end position="77"/>
    </location>
</feature>
<dbReference type="OrthoDB" id="4538973at2"/>
<evidence type="ECO:0000313" key="3">
    <source>
        <dbReference type="EMBL" id="PZF94747.1"/>
    </source>
</evidence>
<feature type="region of interest" description="Disordered" evidence="1">
    <location>
        <begin position="28"/>
        <end position="100"/>
    </location>
</feature>
<dbReference type="RefSeq" id="WP_111135580.1">
    <property type="nucleotide sequence ID" value="NZ_POUB01000137.1"/>
</dbReference>
<dbReference type="EMBL" id="POUB01000137">
    <property type="protein sequence ID" value="PZF94747.1"/>
    <property type="molecule type" value="Genomic_DNA"/>
</dbReference>
<keyword evidence="2" id="KW-0732">Signal</keyword>
<name>A0A2W2D3J8_9ACTN</name>
<keyword evidence="4" id="KW-1185">Reference proteome</keyword>
<reference evidence="3 4" key="1">
    <citation type="submission" date="2018-01" db="EMBL/GenBank/DDBJ databases">
        <title>Draft genome sequence of Salinispora sp. 13K206.</title>
        <authorList>
            <person name="Sahin N."/>
            <person name="Saygin H."/>
            <person name="Ay H."/>
        </authorList>
    </citation>
    <scope>NUCLEOTIDE SEQUENCE [LARGE SCALE GENOMIC DNA]</scope>
    <source>
        <strain evidence="3 4">13K206</strain>
    </source>
</reference>
<organism evidence="3 4">
    <name type="scientific">Micromonospora deserti</name>
    <dbReference type="NCBI Taxonomy" id="2070366"/>
    <lineage>
        <taxon>Bacteria</taxon>
        <taxon>Bacillati</taxon>
        <taxon>Actinomycetota</taxon>
        <taxon>Actinomycetes</taxon>
        <taxon>Micromonosporales</taxon>
        <taxon>Micromonosporaceae</taxon>
        <taxon>Micromonospora</taxon>
    </lineage>
</organism>
<evidence type="ECO:0000256" key="2">
    <source>
        <dbReference type="SAM" id="SignalP"/>
    </source>
</evidence>
<sequence length="251" mass="25124">MKRWTPMLTLLTGSGMAAVLFTMSAQAAPPAAQPDPGAAATASASAAPPAAPAAPAGEAPAADVPEPSATRPAATSPPAAPPGPGDAGTPERRVDGNWTGRLDNGATIAISVEAGAAVAYVCDGTRLEIWLRGTATDGDLALTGKEGARLTGTVEAGRAAGELVVGERRWRFTATATAERAPVLYRATARVRDAGVDGGWIMRPDGTQIGVVTWNGEPVAAPPLDPAFGTTIVRGVRITAEPVIPGPVAGG</sequence>
<feature type="signal peptide" evidence="2">
    <location>
        <begin position="1"/>
        <end position="27"/>
    </location>
</feature>
<evidence type="ECO:0000313" key="4">
    <source>
        <dbReference type="Proteomes" id="UP000248749"/>
    </source>
</evidence>
<proteinExistence type="predicted"/>
<evidence type="ECO:0000256" key="1">
    <source>
        <dbReference type="SAM" id="MobiDB-lite"/>
    </source>
</evidence>
<dbReference type="AlphaFoldDB" id="A0A2W2D3J8"/>
<evidence type="ECO:0008006" key="5">
    <source>
        <dbReference type="Google" id="ProtNLM"/>
    </source>
</evidence>